<sequence length="330" mass="34008">MSTSPTTVPIEERLRALAPAVDAAVTEPLDPAGFAAARARIDAELASSSPADGRDVPDVVALDGARERREAARRPHRTARRVALGAAAAVAAGLTFAVWPSPSQSAYATWSPTPDPIGDAERAAIVDDCLAELDGPGAPESLWTIDTTELSALVAERRGDWSYVMFAGPPDPTTGDATHADCMLGSGDHEDDVGVSVGIGPAPASIDATQIRYTGGGSSYAYLYDGPVPWISSGVDGTQHVFGVAGSDVARVTVTFSGGLEIEATLSEAGLATPGAPAYWAAWWPVTSDADVTLTVSGYLADGTLSSTEEVVWTSALEENPTEIEGTDAP</sequence>
<protein>
    <submittedName>
        <fullName evidence="2">Uncharacterized protein</fullName>
    </submittedName>
</protein>
<dbReference type="Proteomes" id="UP000275356">
    <property type="component" value="Unassembled WGS sequence"/>
</dbReference>
<reference evidence="2 3" key="1">
    <citation type="submission" date="2018-11" db="EMBL/GenBank/DDBJ databases">
        <title>Sequencing the genomes of 1000 actinobacteria strains.</title>
        <authorList>
            <person name="Klenk H.-P."/>
        </authorList>
    </citation>
    <scope>NUCLEOTIDE SEQUENCE [LARGE SCALE GENOMIC DNA]</scope>
    <source>
        <strain evidence="2 3">DSM 13521</strain>
    </source>
</reference>
<keyword evidence="1" id="KW-1133">Transmembrane helix</keyword>
<evidence type="ECO:0000313" key="2">
    <source>
        <dbReference type="EMBL" id="ROR93984.1"/>
    </source>
</evidence>
<name>A0A3N2D3A6_9MICO</name>
<gene>
    <name evidence="2" type="ORF">EDD28_3413</name>
</gene>
<proteinExistence type="predicted"/>
<evidence type="ECO:0000256" key="1">
    <source>
        <dbReference type="SAM" id="Phobius"/>
    </source>
</evidence>
<keyword evidence="1" id="KW-0812">Transmembrane</keyword>
<dbReference type="OrthoDB" id="3293457at2"/>
<accession>A0A3N2D3A6</accession>
<evidence type="ECO:0000313" key="3">
    <source>
        <dbReference type="Proteomes" id="UP000275356"/>
    </source>
</evidence>
<dbReference type="AlphaFoldDB" id="A0A3N2D3A6"/>
<dbReference type="RefSeq" id="WP_123740853.1">
    <property type="nucleotide sequence ID" value="NZ_RKHQ01000002.1"/>
</dbReference>
<feature type="transmembrane region" description="Helical" evidence="1">
    <location>
        <begin position="82"/>
        <end position="99"/>
    </location>
</feature>
<keyword evidence="3" id="KW-1185">Reference proteome</keyword>
<dbReference type="EMBL" id="RKHQ01000002">
    <property type="protein sequence ID" value="ROR93984.1"/>
    <property type="molecule type" value="Genomic_DNA"/>
</dbReference>
<comment type="caution">
    <text evidence="2">The sequence shown here is derived from an EMBL/GenBank/DDBJ whole genome shotgun (WGS) entry which is preliminary data.</text>
</comment>
<keyword evidence="1" id="KW-0472">Membrane</keyword>
<organism evidence="2 3">
    <name type="scientific">Salana multivorans</name>
    <dbReference type="NCBI Taxonomy" id="120377"/>
    <lineage>
        <taxon>Bacteria</taxon>
        <taxon>Bacillati</taxon>
        <taxon>Actinomycetota</taxon>
        <taxon>Actinomycetes</taxon>
        <taxon>Micrococcales</taxon>
        <taxon>Beutenbergiaceae</taxon>
        <taxon>Salana</taxon>
    </lineage>
</organism>